<reference evidence="2" key="1">
    <citation type="submission" date="2020-05" db="UniProtKB">
        <authorList>
            <consortium name="EnsemblMetazoa"/>
        </authorList>
    </citation>
    <scope>IDENTIFICATION</scope>
    <source>
        <strain evidence="2">TTRI</strain>
    </source>
</reference>
<proteinExistence type="predicted"/>
<organism evidence="2 3">
    <name type="scientific">Glossina austeni</name>
    <name type="common">Savannah tsetse fly</name>
    <dbReference type="NCBI Taxonomy" id="7395"/>
    <lineage>
        <taxon>Eukaryota</taxon>
        <taxon>Metazoa</taxon>
        <taxon>Ecdysozoa</taxon>
        <taxon>Arthropoda</taxon>
        <taxon>Hexapoda</taxon>
        <taxon>Insecta</taxon>
        <taxon>Pterygota</taxon>
        <taxon>Neoptera</taxon>
        <taxon>Endopterygota</taxon>
        <taxon>Diptera</taxon>
        <taxon>Brachycera</taxon>
        <taxon>Muscomorpha</taxon>
        <taxon>Hippoboscoidea</taxon>
        <taxon>Glossinidae</taxon>
        <taxon>Glossina</taxon>
    </lineage>
</organism>
<dbReference type="InterPro" id="IPR001251">
    <property type="entry name" value="CRAL-TRIO_dom"/>
</dbReference>
<dbReference type="Gene3D" id="3.40.525.10">
    <property type="entry name" value="CRAL-TRIO lipid binding domain"/>
    <property type="match status" value="1"/>
</dbReference>
<dbReference type="AlphaFoldDB" id="A0A1A9UI68"/>
<dbReference type="GO" id="GO:1902936">
    <property type="term" value="F:phosphatidylinositol bisphosphate binding"/>
    <property type="evidence" value="ECO:0007669"/>
    <property type="project" value="TreeGrafter"/>
</dbReference>
<evidence type="ECO:0000313" key="2">
    <source>
        <dbReference type="EnsemblMetazoa" id="GAUT005635-PA"/>
    </source>
</evidence>
<dbReference type="GO" id="GO:0016020">
    <property type="term" value="C:membrane"/>
    <property type="evidence" value="ECO:0007669"/>
    <property type="project" value="TreeGrafter"/>
</dbReference>
<dbReference type="STRING" id="7395.A0A1A9UI68"/>
<dbReference type="SMART" id="SM01100">
    <property type="entry name" value="CRAL_TRIO_N"/>
    <property type="match status" value="1"/>
</dbReference>
<evidence type="ECO:0000313" key="3">
    <source>
        <dbReference type="Proteomes" id="UP000078200"/>
    </source>
</evidence>
<dbReference type="PANTHER" id="PTHR10174">
    <property type="entry name" value="ALPHA-TOCOPHEROL TRANSFER PROTEIN-RELATED"/>
    <property type="match status" value="1"/>
</dbReference>
<dbReference type="VEuPathDB" id="VectorBase:GAUT005635"/>
<name>A0A1A9UI68_GLOAU</name>
<keyword evidence="3" id="KW-1185">Reference proteome</keyword>
<dbReference type="InterPro" id="IPR036273">
    <property type="entry name" value="CRAL/TRIO_N_dom_sf"/>
</dbReference>
<dbReference type="Gene3D" id="1.10.8.20">
    <property type="entry name" value="N-terminal domain of phosphatidylinositol transfer protein sec14p"/>
    <property type="match status" value="1"/>
</dbReference>
<dbReference type="Proteomes" id="UP000078200">
    <property type="component" value="Unassembled WGS sequence"/>
</dbReference>
<dbReference type="InterPro" id="IPR011074">
    <property type="entry name" value="CRAL/TRIO_N_dom"/>
</dbReference>
<dbReference type="SUPFAM" id="SSF52087">
    <property type="entry name" value="CRAL/TRIO domain"/>
    <property type="match status" value="1"/>
</dbReference>
<sequence length="245" mass="28735">MLQIRPLSENLERTAKEELNEVPERLAEEVRILKTWIEQQPLMDIWANTDDQLLIAFLRGCKHNLQKAKSKINSYFTWKRKFPTMFSAKDVDKERFREIFRLGLYLYLPTPLHDNGPRILLVRNGVYPAGKYSVDELSVVFIALLDILMLEDDNAVINGLIIICDSKTFTISHCFYLNPIKLKRIIAFSYEAIAMRIKSTQNICTPKAFEFFYRLAKPMLPAKQQERVSEQKLIFYIPIKGVFYF</sequence>
<accession>A0A1A9UI68</accession>
<dbReference type="InterPro" id="IPR036865">
    <property type="entry name" value="CRAL-TRIO_dom_sf"/>
</dbReference>
<dbReference type="EnsemblMetazoa" id="GAUT005635-RA">
    <property type="protein sequence ID" value="GAUT005635-PA"/>
    <property type="gene ID" value="GAUT005635"/>
</dbReference>
<dbReference type="CDD" id="cd00170">
    <property type="entry name" value="SEC14"/>
    <property type="match status" value="1"/>
</dbReference>
<evidence type="ECO:0000259" key="1">
    <source>
        <dbReference type="SMART" id="SM01100"/>
    </source>
</evidence>
<dbReference type="PANTHER" id="PTHR10174:SF216">
    <property type="entry name" value="CRAL-TRIO DOMAIN-CONTAINING PROTEIN-RELATED"/>
    <property type="match status" value="1"/>
</dbReference>
<feature type="domain" description="CRAL/TRIO N-terminal" evidence="1">
    <location>
        <begin position="50"/>
        <end position="75"/>
    </location>
</feature>
<dbReference type="Pfam" id="PF00650">
    <property type="entry name" value="CRAL_TRIO"/>
    <property type="match status" value="1"/>
</dbReference>
<protein>
    <submittedName>
        <fullName evidence="2">CRAL_TRIO_N domain-containing protein</fullName>
    </submittedName>
</protein>
<dbReference type="SUPFAM" id="SSF46938">
    <property type="entry name" value="CRAL/TRIO N-terminal domain"/>
    <property type="match status" value="1"/>
</dbReference>